<comment type="subcellular location">
    <subcellularLocation>
        <location evidence="1">Endomembrane system</location>
        <topology evidence="1">Multi-pass membrane protein</topology>
    </subcellularLocation>
    <subcellularLocation>
        <location evidence="7">Membrane</location>
        <topology evidence="7">Multi-pass membrane protein</topology>
    </subcellularLocation>
</comment>
<feature type="domain" description="NADH-Ubiquinone oxidoreductase (complex I) chain 5 N-terminal" evidence="10">
    <location>
        <begin position="68"/>
        <end position="118"/>
    </location>
</feature>
<dbReference type="KEGG" id="bcc:BCc_107"/>
<evidence type="ECO:0000256" key="4">
    <source>
        <dbReference type="ARBA" id="ARBA00023136"/>
    </source>
</evidence>
<dbReference type="RefSeq" id="WP_011672503.1">
    <property type="nucleotide sequence ID" value="NC_008513.1"/>
</dbReference>
<evidence type="ECO:0000313" key="11">
    <source>
        <dbReference type="EMBL" id="ABJ90584.1"/>
    </source>
</evidence>
<dbReference type="GO" id="GO:0042773">
    <property type="term" value="P:ATP synthesis coupled electron transport"/>
    <property type="evidence" value="ECO:0007669"/>
    <property type="project" value="InterPro"/>
</dbReference>
<organism evidence="11 12">
    <name type="scientific">Buchnera aphidicola subsp. Cinara cedri (strain Cc)</name>
    <dbReference type="NCBI Taxonomy" id="372461"/>
    <lineage>
        <taxon>Bacteria</taxon>
        <taxon>Pseudomonadati</taxon>
        <taxon>Pseudomonadota</taxon>
        <taxon>Gammaproteobacteria</taxon>
        <taxon>Enterobacterales</taxon>
        <taxon>Erwiniaceae</taxon>
        <taxon>Buchnera</taxon>
    </lineage>
</organism>
<keyword evidence="12" id="KW-1185">Reference proteome</keyword>
<dbReference type="PANTHER" id="PTHR42829">
    <property type="entry name" value="NADH-UBIQUINONE OXIDOREDUCTASE CHAIN 5"/>
    <property type="match status" value="1"/>
</dbReference>
<reference evidence="11 12" key="1">
    <citation type="journal article" date="2006" name="Science">
        <title>A small microbial genome: the end of a long symbiotic relationship?</title>
        <authorList>
            <person name="Perez-Brocal V."/>
            <person name="Gil R."/>
            <person name="Ramos S."/>
            <person name="Lamelas A."/>
            <person name="Postigo M."/>
            <person name="Michelena J.M."/>
            <person name="Silva F.J."/>
            <person name="Moya A."/>
            <person name="Latorre A."/>
        </authorList>
    </citation>
    <scope>NUCLEOTIDE SEQUENCE [LARGE SCALE GENOMIC DNA]</scope>
    <source>
        <strain evidence="12">Cc</strain>
    </source>
</reference>
<dbReference type="PANTHER" id="PTHR42829:SF2">
    <property type="entry name" value="NADH-UBIQUINONE OXIDOREDUCTASE CHAIN 5"/>
    <property type="match status" value="1"/>
</dbReference>
<dbReference type="STRING" id="372461.BCc_107"/>
<dbReference type="GO" id="GO:0008137">
    <property type="term" value="F:NADH dehydrogenase (ubiquinone) activity"/>
    <property type="evidence" value="ECO:0007669"/>
    <property type="project" value="InterPro"/>
</dbReference>
<keyword evidence="4 8" id="KW-0472">Membrane</keyword>
<evidence type="ECO:0000256" key="3">
    <source>
        <dbReference type="ARBA" id="ARBA00022989"/>
    </source>
</evidence>
<dbReference type="OrthoDB" id="9811798at2"/>
<feature type="domain" description="NADH:quinone oxidoreductase/Mrp antiporter transmembrane" evidence="9">
    <location>
        <begin position="135"/>
        <end position="428"/>
    </location>
</feature>
<comment type="subunit">
    <text evidence="6">Composed of 13 different subunits. Subunits NuoA, H, J, K, L, M, N constitute the membrane sector of the complex.</text>
</comment>
<keyword evidence="3 8" id="KW-1133">Transmembrane helix</keyword>
<proteinExistence type="predicted"/>
<evidence type="ECO:0000256" key="7">
    <source>
        <dbReference type="RuleBase" id="RU000320"/>
    </source>
</evidence>
<dbReference type="EC" id="1.6.5.3" evidence="11"/>
<comment type="function">
    <text evidence="5">NDH-1 shuttles electrons from NADH, via FMN and iron-sulfur (Fe-S) centers, to quinones in the respiratory chain. Couples the redox reaction to proton translocation (for every two electrons transferred, four hydrogen ions are translocated across the cytoplasmic membrane), and thus conserves the redox energy in a proton gradient.</text>
</comment>
<dbReference type="InterPro" id="IPR003945">
    <property type="entry name" value="NU5C-like"/>
</dbReference>
<evidence type="ECO:0000256" key="1">
    <source>
        <dbReference type="ARBA" id="ARBA00004127"/>
    </source>
</evidence>
<evidence type="ECO:0000259" key="9">
    <source>
        <dbReference type="Pfam" id="PF00361"/>
    </source>
</evidence>
<feature type="transmembrane region" description="Helical" evidence="8">
    <location>
        <begin position="415"/>
        <end position="443"/>
    </location>
</feature>
<dbReference type="NCBIfam" id="TIGR01974">
    <property type="entry name" value="NDH_I_L"/>
    <property type="match status" value="1"/>
</dbReference>
<dbReference type="Pfam" id="PF00361">
    <property type="entry name" value="Proton_antipo_M"/>
    <property type="match status" value="1"/>
</dbReference>
<protein>
    <submittedName>
        <fullName evidence="11">NADH dehydrogenase I chain L</fullName>
        <ecNumber evidence="11">1.6.5.3</ecNumber>
    </submittedName>
</protein>
<feature type="transmembrane region" description="Helical" evidence="8">
    <location>
        <begin position="254"/>
        <end position="276"/>
    </location>
</feature>
<dbReference type="InterPro" id="IPR001750">
    <property type="entry name" value="ND/Mrp_TM"/>
</dbReference>
<evidence type="ECO:0000256" key="5">
    <source>
        <dbReference type="ARBA" id="ARBA00025189"/>
    </source>
</evidence>
<dbReference type="InterPro" id="IPR018393">
    <property type="entry name" value="NADHpl_OxRdtase_5_subgr"/>
</dbReference>
<feature type="transmembrane region" description="Helical" evidence="8">
    <location>
        <begin position="141"/>
        <end position="159"/>
    </location>
</feature>
<feature type="transmembrane region" description="Helical" evidence="8">
    <location>
        <begin position="5"/>
        <end position="24"/>
    </location>
</feature>
<feature type="transmembrane region" description="Helical" evidence="8">
    <location>
        <begin position="377"/>
        <end position="395"/>
    </location>
</feature>
<dbReference type="GO" id="GO:0016020">
    <property type="term" value="C:membrane"/>
    <property type="evidence" value="ECO:0007669"/>
    <property type="project" value="UniProtKB-SubCell"/>
</dbReference>
<dbReference type="Pfam" id="PF00662">
    <property type="entry name" value="Proton_antipo_N"/>
    <property type="match status" value="1"/>
</dbReference>
<dbReference type="Proteomes" id="UP000000669">
    <property type="component" value="Chromosome"/>
</dbReference>
<feature type="transmembrane region" description="Helical" evidence="8">
    <location>
        <begin position="599"/>
        <end position="620"/>
    </location>
</feature>
<dbReference type="GO" id="GO:0003954">
    <property type="term" value="F:NADH dehydrogenase activity"/>
    <property type="evidence" value="ECO:0007669"/>
    <property type="project" value="TreeGrafter"/>
</dbReference>
<evidence type="ECO:0000256" key="2">
    <source>
        <dbReference type="ARBA" id="ARBA00022692"/>
    </source>
</evidence>
<gene>
    <name evidence="11" type="primary">nuoL</name>
    <name evidence="11" type="ordered locus">BCc_107</name>
</gene>
<keyword evidence="2 7" id="KW-0812">Transmembrane</keyword>
<feature type="transmembrane region" description="Helical" evidence="8">
    <location>
        <begin position="180"/>
        <end position="200"/>
    </location>
</feature>
<dbReference type="AlphaFoldDB" id="Q057W5"/>
<sequence>MNLIFYIVLFPLLSFFLLFFFQNFFSKKNISMICIFSLIVSFVFYLYVFYNYYKNNVFKVFFISVCNWITLNNYNIKLKFLIDIFSLTMLGILQLISLCVFIFSLWYMKKSQEYKKYFLYMNLFVFFMMIFLLTSNFLSMFFVWELVGLCSYLLIGFYYKKKKNGYAAIKSFLMTRISDLFFLIAIFLIFLKFNTLDFFVLKYYLKEIIFLNNYTNDLFWITFFLTIAVIGKSAQVPLHTWLTGAMVGPTPASALIHAATMVTMGIYLIIRVNFLFFSCIEIMKLFLIIGSITILISSISAIYEKNIKCILAYSTMSQIGYMLLALGTKNIFGAFFHLIIHAFFKSLLFLSAGSIIKYTNNEFNIFKMGCRYQEVPFLYILFLICCFSLMSFPLITSGYYSKKNILFYIYNQKNYLVLFMFFLGVFFTSIYSMRMIFVIFHNINKKKYLYIKKNFFYNFSLFVLFLGCTPLTWYLFYNIFSKYFILSNHICAESLYIEYISFCCSLLGLIYSYFMYYKKDFSSKNNFFKSIFYPIYILINNSWYFDIFYFYIFIQSYCNISQYINNKNFFYIENFFLNKKKFFKKKIFKINIVDIVYHIRWYIFCLFSVLLIIFININYYY</sequence>
<feature type="transmembrane region" description="Helical" evidence="8">
    <location>
        <begin position="310"/>
        <end position="328"/>
    </location>
</feature>
<dbReference type="GO" id="GO:0012505">
    <property type="term" value="C:endomembrane system"/>
    <property type="evidence" value="ECO:0007669"/>
    <property type="project" value="UniProtKB-SubCell"/>
</dbReference>
<evidence type="ECO:0000256" key="8">
    <source>
        <dbReference type="SAM" id="Phobius"/>
    </source>
</evidence>
<feature type="transmembrane region" description="Helical" evidence="8">
    <location>
        <begin position="535"/>
        <end position="554"/>
    </location>
</feature>
<dbReference type="GO" id="GO:0015990">
    <property type="term" value="P:electron transport coupled proton transport"/>
    <property type="evidence" value="ECO:0007669"/>
    <property type="project" value="TreeGrafter"/>
</dbReference>
<accession>Q057W5</accession>
<name>Q057W5_BUCCC</name>
<keyword evidence="11" id="KW-0560">Oxidoreductase</keyword>
<feature type="transmembrane region" description="Helical" evidence="8">
    <location>
        <begin position="30"/>
        <end position="50"/>
    </location>
</feature>
<dbReference type="HOGENOM" id="CLU_007100_6_2_6"/>
<feature type="transmembrane region" description="Helical" evidence="8">
    <location>
        <begin position="80"/>
        <end position="105"/>
    </location>
</feature>
<dbReference type="PRINTS" id="PR01434">
    <property type="entry name" value="NADHDHGNASE5"/>
</dbReference>
<feature type="transmembrane region" description="Helical" evidence="8">
    <location>
        <begin position="455"/>
        <end position="476"/>
    </location>
</feature>
<feature type="transmembrane region" description="Helical" evidence="8">
    <location>
        <begin position="334"/>
        <end position="356"/>
    </location>
</feature>
<feature type="transmembrane region" description="Helical" evidence="8">
    <location>
        <begin position="220"/>
        <end position="242"/>
    </location>
</feature>
<evidence type="ECO:0000313" key="12">
    <source>
        <dbReference type="Proteomes" id="UP000000669"/>
    </source>
</evidence>
<dbReference type="EMBL" id="CP000263">
    <property type="protein sequence ID" value="ABJ90584.1"/>
    <property type="molecule type" value="Genomic_DNA"/>
</dbReference>
<dbReference type="InterPro" id="IPR001516">
    <property type="entry name" value="Proton_antipo_N"/>
</dbReference>
<feature type="transmembrane region" description="Helical" evidence="8">
    <location>
        <begin position="117"/>
        <end position="135"/>
    </location>
</feature>
<feature type="transmembrane region" description="Helical" evidence="8">
    <location>
        <begin position="282"/>
        <end position="303"/>
    </location>
</feature>
<evidence type="ECO:0000256" key="6">
    <source>
        <dbReference type="ARBA" id="ARBA00025811"/>
    </source>
</evidence>
<dbReference type="eggNOG" id="COG1009">
    <property type="taxonomic scope" value="Bacteria"/>
</dbReference>
<evidence type="ECO:0000259" key="10">
    <source>
        <dbReference type="Pfam" id="PF00662"/>
    </source>
</evidence>
<feature type="transmembrane region" description="Helical" evidence="8">
    <location>
        <begin position="496"/>
        <end position="514"/>
    </location>
</feature>